<keyword evidence="2" id="KW-1185">Reference proteome</keyword>
<name>A0A0E0HP92_ORYNI</name>
<sequence length="177" mass="18806">MPAGGGGGSSCPPGTIANKVPLALFDSSPRAPMAGKRAAYALRPGTRSSCSGRLFPLAALAGLAAMHYSNHRRKLSRFDCDKIAQQMLMDDNNNGCHKGSRVAVEEDEVTVPFVVMHNRVTCCTPIAVTLPHTPRWVEASLIVTVEVPTLLNPAAYVTMATIMAISKRSKASMARNG</sequence>
<protein>
    <submittedName>
        <fullName evidence="1">Uncharacterized protein</fullName>
    </submittedName>
</protein>
<dbReference type="AlphaFoldDB" id="A0A0E0HP92"/>
<organism evidence="1">
    <name type="scientific">Oryza nivara</name>
    <name type="common">Indian wild rice</name>
    <name type="synonym">Oryza sativa f. spontanea</name>
    <dbReference type="NCBI Taxonomy" id="4536"/>
    <lineage>
        <taxon>Eukaryota</taxon>
        <taxon>Viridiplantae</taxon>
        <taxon>Streptophyta</taxon>
        <taxon>Embryophyta</taxon>
        <taxon>Tracheophyta</taxon>
        <taxon>Spermatophyta</taxon>
        <taxon>Magnoliopsida</taxon>
        <taxon>Liliopsida</taxon>
        <taxon>Poales</taxon>
        <taxon>Poaceae</taxon>
        <taxon>BOP clade</taxon>
        <taxon>Oryzoideae</taxon>
        <taxon>Oryzeae</taxon>
        <taxon>Oryzinae</taxon>
        <taxon>Oryza</taxon>
    </lineage>
</organism>
<dbReference type="Gramene" id="ONIVA06G13250.1">
    <property type="protein sequence ID" value="ONIVA06G13250.1"/>
    <property type="gene ID" value="ONIVA06G13250"/>
</dbReference>
<proteinExistence type="predicted"/>
<evidence type="ECO:0000313" key="1">
    <source>
        <dbReference type="EnsemblPlants" id="ONIVA06G13250.1"/>
    </source>
</evidence>
<dbReference type="Proteomes" id="UP000006591">
    <property type="component" value="Chromosome 6"/>
</dbReference>
<dbReference type="HOGENOM" id="CLU_1520222_0_0_1"/>
<accession>A0A0E0HP92</accession>
<dbReference type="EnsemblPlants" id="ONIVA06G13250.1">
    <property type="protein sequence ID" value="ONIVA06G13250.1"/>
    <property type="gene ID" value="ONIVA06G13250"/>
</dbReference>
<reference evidence="1" key="1">
    <citation type="submission" date="2015-04" db="UniProtKB">
        <authorList>
            <consortium name="EnsemblPlants"/>
        </authorList>
    </citation>
    <scope>IDENTIFICATION</scope>
    <source>
        <strain evidence="1">SL10</strain>
    </source>
</reference>
<reference evidence="1" key="2">
    <citation type="submission" date="2018-04" db="EMBL/GenBank/DDBJ databases">
        <title>OnivRS2 (Oryza nivara Reference Sequence Version 2).</title>
        <authorList>
            <person name="Zhang J."/>
            <person name="Kudrna D."/>
            <person name="Lee S."/>
            <person name="Talag J."/>
            <person name="Rajasekar S."/>
            <person name="Welchert J."/>
            <person name="Hsing Y.-I."/>
            <person name="Wing R.A."/>
        </authorList>
    </citation>
    <scope>NUCLEOTIDE SEQUENCE [LARGE SCALE GENOMIC DNA]</scope>
    <source>
        <strain evidence="1">SL10</strain>
    </source>
</reference>
<evidence type="ECO:0000313" key="2">
    <source>
        <dbReference type="Proteomes" id="UP000006591"/>
    </source>
</evidence>